<gene>
    <name evidence="1" type="ORF">HMPREF0742_02187</name>
</gene>
<protein>
    <submittedName>
        <fullName evidence="1">Uncharacterized protein</fullName>
    </submittedName>
</protein>
<dbReference type="Proteomes" id="UP000017174">
    <property type="component" value="Unassembled WGS sequence"/>
</dbReference>
<dbReference type="InterPro" id="IPR039261">
    <property type="entry name" value="FNR_nucleotide-bd"/>
</dbReference>
<accession>U7UZE7</accession>
<evidence type="ECO:0000313" key="2">
    <source>
        <dbReference type="Proteomes" id="UP000017174"/>
    </source>
</evidence>
<name>U7UZE7_9MICC</name>
<dbReference type="EMBL" id="AXZG01000059">
    <property type="protein sequence ID" value="ERT64827.1"/>
    <property type="molecule type" value="Genomic_DNA"/>
</dbReference>
<sequence length="49" mass="5439">MSPMTRTTCSLWGGTAMGKRLRWVSGQEAGTPKEQVSFMGYWRVGKTVS</sequence>
<dbReference type="AlphaFoldDB" id="U7UZE7"/>
<comment type="caution">
    <text evidence="1">The sequence shown here is derived from an EMBL/GenBank/DDBJ whole genome shotgun (WGS) entry which is preliminary data.</text>
</comment>
<organism evidence="1 2">
    <name type="scientific">Rothia aeria F0184</name>
    <dbReference type="NCBI Taxonomy" id="888019"/>
    <lineage>
        <taxon>Bacteria</taxon>
        <taxon>Bacillati</taxon>
        <taxon>Actinomycetota</taxon>
        <taxon>Actinomycetes</taxon>
        <taxon>Micrococcales</taxon>
        <taxon>Micrococcaceae</taxon>
        <taxon>Rothia</taxon>
    </lineage>
</organism>
<evidence type="ECO:0000313" key="1">
    <source>
        <dbReference type="EMBL" id="ERT64827.1"/>
    </source>
</evidence>
<proteinExistence type="predicted"/>
<dbReference type="HOGENOM" id="CLU_3140269_0_0_11"/>
<dbReference type="PATRIC" id="fig|888019.4.peg.1822"/>
<reference evidence="1 2" key="1">
    <citation type="submission" date="2013-08" db="EMBL/GenBank/DDBJ databases">
        <authorList>
            <person name="Weinstock G."/>
            <person name="Sodergren E."/>
            <person name="Wylie T."/>
            <person name="Fulton L."/>
            <person name="Fulton R."/>
            <person name="Fronick C."/>
            <person name="O'Laughlin M."/>
            <person name="Godfrey J."/>
            <person name="Miner T."/>
            <person name="Herter B."/>
            <person name="Appelbaum E."/>
            <person name="Cordes M."/>
            <person name="Lek S."/>
            <person name="Wollam A."/>
            <person name="Pepin K.H."/>
            <person name="Palsikar V.B."/>
            <person name="Mitreva M."/>
            <person name="Wilson R.K."/>
        </authorList>
    </citation>
    <scope>NUCLEOTIDE SEQUENCE [LARGE SCALE GENOMIC DNA]</scope>
    <source>
        <strain evidence="1 2">F0184</strain>
    </source>
</reference>
<dbReference type="Gene3D" id="3.40.50.80">
    <property type="entry name" value="Nucleotide-binding domain of ferredoxin-NADP reductase (FNR) module"/>
    <property type="match status" value="1"/>
</dbReference>